<gene>
    <name evidence="2" type="ORF">PECUL_23A038861</name>
</gene>
<evidence type="ECO:0000313" key="2">
    <source>
        <dbReference type="EMBL" id="CAH2276270.1"/>
    </source>
</evidence>
<accession>A0AAD1VWN7</accession>
<dbReference type="InterPro" id="IPR042566">
    <property type="entry name" value="L1_C"/>
</dbReference>
<evidence type="ECO:0000256" key="1">
    <source>
        <dbReference type="SAM" id="MobiDB-lite"/>
    </source>
</evidence>
<dbReference type="AlphaFoldDB" id="A0AAD1VWN7"/>
<organism evidence="2 3">
    <name type="scientific">Pelobates cultripes</name>
    <name type="common">Western spadefoot toad</name>
    <dbReference type="NCBI Taxonomy" id="61616"/>
    <lineage>
        <taxon>Eukaryota</taxon>
        <taxon>Metazoa</taxon>
        <taxon>Chordata</taxon>
        <taxon>Craniata</taxon>
        <taxon>Vertebrata</taxon>
        <taxon>Euteleostomi</taxon>
        <taxon>Amphibia</taxon>
        <taxon>Batrachia</taxon>
        <taxon>Anura</taxon>
        <taxon>Pelobatoidea</taxon>
        <taxon>Pelobatidae</taxon>
        <taxon>Pelobates</taxon>
    </lineage>
</organism>
<dbReference type="EMBL" id="OW240914">
    <property type="protein sequence ID" value="CAH2276270.1"/>
    <property type="molecule type" value="Genomic_DNA"/>
</dbReference>
<sequence>MENFQLKEEILRKACSTEKVLLEGSEIQLYPDLSPATLAYQRAMRPLTRQLQTASIRYRWCFPTGPQIATPKGPFMVTGEEDLETLQRELHLTPEKLTWPNPLNFYTAGPRPQGLGPNPKECETDACKRYDSRGRLTNPHISLADPRNTKPGPLPRVD</sequence>
<evidence type="ECO:0000313" key="3">
    <source>
        <dbReference type="Proteomes" id="UP001295444"/>
    </source>
</evidence>
<dbReference type="Proteomes" id="UP001295444">
    <property type="component" value="Chromosome 03"/>
</dbReference>
<reference evidence="2" key="1">
    <citation type="submission" date="2022-03" db="EMBL/GenBank/DDBJ databases">
        <authorList>
            <person name="Alioto T."/>
            <person name="Alioto T."/>
            <person name="Gomez Garrido J."/>
        </authorList>
    </citation>
    <scope>NUCLEOTIDE SEQUENCE</scope>
</reference>
<proteinExistence type="predicted"/>
<feature type="region of interest" description="Disordered" evidence="1">
    <location>
        <begin position="130"/>
        <end position="158"/>
    </location>
</feature>
<name>A0AAD1VWN7_PELCU</name>
<protein>
    <submittedName>
        <fullName evidence="2">Uncharacterized protein</fullName>
    </submittedName>
</protein>
<dbReference type="Gene3D" id="3.30.250.20">
    <property type="entry name" value="L1 transposable element, C-terminal domain"/>
    <property type="match status" value="1"/>
</dbReference>
<keyword evidence="3" id="KW-1185">Reference proteome</keyword>